<feature type="compositionally biased region" description="Polar residues" evidence="1">
    <location>
        <begin position="47"/>
        <end position="65"/>
    </location>
</feature>
<name>A0ABW6Q7C3_9ACTN</name>
<dbReference type="Gene3D" id="3.20.20.70">
    <property type="entry name" value="Aldolase class I"/>
    <property type="match status" value="1"/>
</dbReference>
<organism evidence="2 3">
    <name type="scientific">Streptomyces marokkonensis</name>
    <dbReference type="NCBI Taxonomy" id="324855"/>
    <lineage>
        <taxon>Bacteria</taxon>
        <taxon>Bacillati</taxon>
        <taxon>Actinomycetota</taxon>
        <taxon>Actinomycetes</taxon>
        <taxon>Kitasatosporales</taxon>
        <taxon>Streptomycetaceae</taxon>
        <taxon>Streptomyces</taxon>
    </lineage>
</organism>
<evidence type="ECO:0000313" key="2">
    <source>
        <dbReference type="EMBL" id="MFF1275104.1"/>
    </source>
</evidence>
<gene>
    <name evidence="2" type="ORF">ACFVZC_17060</name>
</gene>
<evidence type="ECO:0000313" key="3">
    <source>
        <dbReference type="Proteomes" id="UP001601627"/>
    </source>
</evidence>
<comment type="caution">
    <text evidence="2">The sequence shown here is derived from an EMBL/GenBank/DDBJ whole genome shotgun (WGS) entry which is preliminary data.</text>
</comment>
<accession>A0ABW6Q7C3</accession>
<dbReference type="RefSeq" id="WP_388235436.1">
    <property type="nucleotide sequence ID" value="NZ_JBHVZQ010000013.1"/>
</dbReference>
<dbReference type="EMBL" id="JBHVZQ010000013">
    <property type="protein sequence ID" value="MFF1275104.1"/>
    <property type="molecule type" value="Genomic_DNA"/>
</dbReference>
<sequence>MSSRSAPQHWPTPTGFHCIRTGAPLNEPDPATSYGGDHRGYTDYPALTTTAARRSPVSSATPVRL</sequence>
<dbReference type="InterPro" id="IPR013785">
    <property type="entry name" value="Aldolase_TIM"/>
</dbReference>
<feature type="region of interest" description="Disordered" evidence="1">
    <location>
        <begin position="46"/>
        <end position="65"/>
    </location>
</feature>
<dbReference type="Proteomes" id="UP001601627">
    <property type="component" value="Unassembled WGS sequence"/>
</dbReference>
<protein>
    <submittedName>
        <fullName evidence="2">Uncharacterized protein</fullName>
    </submittedName>
</protein>
<feature type="region of interest" description="Disordered" evidence="1">
    <location>
        <begin position="1"/>
        <end position="41"/>
    </location>
</feature>
<proteinExistence type="predicted"/>
<reference evidence="2 3" key="1">
    <citation type="submission" date="2024-09" db="EMBL/GenBank/DDBJ databases">
        <title>The Natural Products Discovery Center: Release of the First 8490 Sequenced Strains for Exploring Actinobacteria Biosynthetic Diversity.</title>
        <authorList>
            <person name="Kalkreuter E."/>
            <person name="Kautsar S.A."/>
            <person name="Yang D."/>
            <person name="Bader C.D."/>
            <person name="Teijaro C.N."/>
            <person name="Fluegel L."/>
            <person name="Davis C.M."/>
            <person name="Simpson J.R."/>
            <person name="Lauterbach L."/>
            <person name="Steele A.D."/>
            <person name="Gui C."/>
            <person name="Meng S."/>
            <person name="Li G."/>
            <person name="Viehrig K."/>
            <person name="Ye F."/>
            <person name="Su P."/>
            <person name="Kiefer A.F."/>
            <person name="Nichols A."/>
            <person name="Cepeda A.J."/>
            <person name="Yan W."/>
            <person name="Fan B."/>
            <person name="Jiang Y."/>
            <person name="Adhikari A."/>
            <person name="Zheng C.-J."/>
            <person name="Schuster L."/>
            <person name="Cowan T.M."/>
            <person name="Smanski M.J."/>
            <person name="Chevrette M.G."/>
            <person name="De Carvalho L.P.S."/>
            <person name="Shen B."/>
        </authorList>
    </citation>
    <scope>NUCLEOTIDE SEQUENCE [LARGE SCALE GENOMIC DNA]</scope>
    <source>
        <strain evidence="2 3">NPDC058328</strain>
    </source>
</reference>
<evidence type="ECO:0000256" key="1">
    <source>
        <dbReference type="SAM" id="MobiDB-lite"/>
    </source>
</evidence>
<keyword evidence="3" id="KW-1185">Reference proteome</keyword>